<comment type="function">
    <text evidence="2">Has pectate lyase activity.</text>
</comment>
<evidence type="ECO:0000256" key="12">
    <source>
        <dbReference type="ARBA" id="ARBA00023125"/>
    </source>
</evidence>
<evidence type="ECO:0000256" key="13">
    <source>
        <dbReference type="ARBA" id="ARBA00023157"/>
    </source>
</evidence>
<reference evidence="18" key="1">
    <citation type="journal article" date="2023" name="bioRxiv">
        <title>Improved chromosome-level genome assembly for marigold (Tagetes erecta).</title>
        <authorList>
            <person name="Jiang F."/>
            <person name="Yuan L."/>
            <person name="Wang S."/>
            <person name="Wang H."/>
            <person name="Xu D."/>
            <person name="Wang A."/>
            <person name="Fan W."/>
        </authorList>
    </citation>
    <scope>NUCLEOTIDE SEQUENCE</scope>
    <source>
        <strain evidence="18">WSJ</strain>
        <tissue evidence="18">Leaf</tissue>
    </source>
</reference>
<dbReference type="Gene3D" id="2.30.31.10">
    <property type="entry name" value="Transcriptional Coactivator Pc4, Chain A"/>
    <property type="match status" value="1"/>
</dbReference>
<dbReference type="GO" id="GO:0006355">
    <property type="term" value="P:regulation of DNA-templated transcription"/>
    <property type="evidence" value="ECO:0007669"/>
    <property type="project" value="InterPro"/>
</dbReference>
<keyword evidence="8 16" id="KW-0479">Metal-binding</keyword>
<evidence type="ECO:0000256" key="1">
    <source>
        <dbReference type="ARBA" id="ARBA00000695"/>
    </source>
</evidence>
<dbReference type="InterPro" id="IPR012334">
    <property type="entry name" value="Pectin_lyas_fold"/>
</dbReference>
<evidence type="ECO:0000313" key="19">
    <source>
        <dbReference type="Proteomes" id="UP001229421"/>
    </source>
</evidence>
<dbReference type="InterPro" id="IPR045032">
    <property type="entry name" value="PEL"/>
</dbReference>
<evidence type="ECO:0000259" key="17">
    <source>
        <dbReference type="SMART" id="SM00656"/>
    </source>
</evidence>
<evidence type="ECO:0000256" key="15">
    <source>
        <dbReference type="ARBA" id="ARBA00023239"/>
    </source>
</evidence>
<comment type="cofactor">
    <cofactor evidence="16">
        <name>Ca(2+)</name>
        <dbReference type="ChEBI" id="CHEBI:29108"/>
    </cofactor>
    <text evidence="16">Binds 1 Ca(2+) ion. Required for its activity.</text>
</comment>
<evidence type="ECO:0000256" key="9">
    <source>
        <dbReference type="ARBA" id="ARBA00022729"/>
    </source>
</evidence>
<dbReference type="PANTHER" id="PTHR31683:SF159">
    <property type="entry name" value="PECTATE LYASE"/>
    <property type="match status" value="1"/>
</dbReference>
<dbReference type="GO" id="GO:0030570">
    <property type="term" value="F:pectate lyase activity"/>
    <property type="evidence" value="ECO:0007669"/>
    <property type="project" value="UniProtKB-EC"/>
</dbReference>
<dbReference type="Proteomes" id="UP001229421">
    <property type="component" value="Unassembled WGS sequence"/>
</dbReference>
<keyword evidence="14" id="KW-0325">Glycoprotein</keyword>
<dbReference type="Pfam" id="PF00544">
    <property type="entry name" value="Pectate_lyase_4"/>
    <property type="match status" value="1"/>
</dbReference>
<evidence type="ECO:0000256" key="4">
    <source>
        <dbReference type="ARBA" id="ARBA00006061"/>
    </source>
</evidence>
<comment type="subunit">
    <text evidence="6">Monomer.</text>
</comment>
<keyword evidence="15 16" id="KW-0456">Lyase</keyword>
<comment type="similarity">
    <text evidence="4">Belongs to the Whirly family.</text>
</comment>
<evidence type="ECO:0000256" key="2">
    <source>
        <dbReference type="ARBA" id="ARBA00002799"/>
    </source>
</evidence>
<evidence type="ECO:0000256" key="11">
    <source>
        <dbReference type="ARBA" id="ARBA00022946"/>
    </source>
</evidence>
<dbReference type="GO" id="GO:0003697">
    <property type="term" value="F:single-stranded DNA binding"/>
    <property type="evidence" value="ECO:0007669"/>
    <property type="project" value="InterPro"/>
</dbReference>
<dbReference type="InterPro" id="IPR009044">
    <property type="entry name" value="ssDNA-bd_transcriptional_reg"/>
</dbReference>
<dbReference type="Gene3D" id="2.160.20.10">
    <property type="entry name" value="Single-stranded right-handed beta-helix, Pectin lyase-like"/>
    <property type="match status" value="1"/>
</dbReference>
<evidence type="ECO:0000256" key="7">
    <source>
        <dbReference type="ARBA" id="ARBA00012272"/>
    </source>
</evidence>
<name>A0AAD8KHL9_TARER</name>
<keyword evidence="13" id="KW-1015">Disulfide bond</keyword>
<dbReference type="InterPro" id="IPR011050">
    <property type="entry name" value="Pectin_lyase_fold/virulence"/>
</dbReference>
<dbReference type="SUPFAM" id="SSF54447">
    <property type="entry name" value="ssDNA-binding transcriptional regulator domain"/>
    <property type="match status" value="1"/>
</dbReference>
<protein>
    <recommendedName>
        <fullName evidence="7 16">Pectate lyase</fullName>
        <ecNumber evidence="7 16">4.2.2.2</ecNumber>
    </recommendedName>
</protein>
<sequence length="601" mass="65804">MKNHYLVMFVTLTFGFMIMPSILAWSPKLESTIADTEDYAPNTNADAMEAYNPDLFSGMFESPTRRELDECATKNVIDKCWRCKPDWAENRQALADCVAGFAKGTTGGAGGEIYTVTSSADDDATNPTPGTLRYGAAQKKPLWIIFEKDMVITLKHTLVVTDDKTIDGRGAKVEIAHGGGVTIHGVKNVIVHGINIHDVKEMPGFGGRSGCDGDAITVKSSSKIWIDHCTLSKGPDGLIDVTVGSTGVTISNCKFHNHDKAVLLGADDSHTEDKNMHVTVAFNRFESVVQRMPRCRFGFFQVVNNDHKGWGIYAIGGSSNPTILSQGNRFHAPGEKHLKQVTMRTNAKEDEWKNWNWRSSDKDVFENGAFFVPSGSDPQLTPEQQAHMIEAAPGADVPHLTSCAGALSCVPGRPYSPKVFIGHSIYKGKAALTVEPRPPEFAPLDSGAFKLTKEGFISLQFAPAAGVRQYDWSRKQVFSLSVTEIGSIISLGARDSCEFFHDPFKGKSDEGRVRKVLKVEPLPDGSGHFFNLSVQNKLINMDESIYIPVTKAEFAILISAFNFAVPYLLGWHTFVSSIKPEGTGGLNNANSRYGADLEWSR</sequence>
<dbReference type="InterPro" id="IPR002022">
    <property type="entry name" value="Pec_lyase"/>
</dbReference>
<evidence type="ECO:0000256" key="8">
    <source>
        <dbReference type="ARBA" id="ARBA00022723"/>
    </source>
</evidence>
<dbReference type="SMART" id="SM00656">
    <property type="entry name" value="Amb_all"/>
    <property type="match status" value="1"/>
</dbReference>
<organism evidence="18 19">
    <name type="scientific">Tagetes erecta</name>
    <name type="common">African marigold</name>
    <dbReference type="NCBI Taxonomy" id="13708"/>
    <lineage>
        <taxon>Eukaryota</taxon>
        <taxon>Viridiplantae</taxon>
        <taxon>Streptophyta</taxon>
        <taxon>Embryophyta</taxon>
        <taxon>Tracheophyta</taxon>
        <taxon>Spermatophyta</taxon>
        <taxon>Magnoliopsida</taxon>
        <taxon>eudicotyledons</taxon>
        <taxon>Gunneridae</taxon>
        <taxon>Pentapetalae</taxon>
        <taxon>asterids</taxon>
        <taxon>campanulids</taxon>
        <taxon>Asterales</taxon>
        <taxon>Asteraceae</taxon>
        <taxon>Asteroideae</taxon>
        <taxon>Heliantheae alliance</taxon>
        <taxon>Tageteae</taxon>
        <taxon>Tagetes</taxon>
    </lineage>
</organism>
<feature type="signal peptide" evidence="16">
    <location>
        <begin position="1"/>
        <end position="24"/>
    </location>
</feature>
<comment type="catalytic activity">
    <reaction evidence="1 16">
        <text>Eliminative cleavage of (1-&gt;4)-alpha-D-galacturonan to give oligosaccharides with 4-deoxy-alpha-D-galact-4-enuronosyl groups at their non-reducing ends.</text>
        <dbReference type="EC" id="4.2.2.2"/>
    </reaction>
</comment>
<feature type="domain" description="Pectate lyase" evidence="17">
    <location>
        <begin position="149"/>
        <end position="336"/>
    </location>
</feature>
<dbReference type="InterPro" id="IPR013742">
    <property type="entry name" value="Whirly"/>
</dbReference>
<dbReference type="GO" id="GO:0006952">
    <property type="term" value="P:defense response"/>
    <property type="evidence" value="ECO:0007669"/>
    <property type="project" value="InterPro"/>
</dbReference>
<dbReference type="GO" id="GO:0046872">
    <property type="term" value="F:metal ion binding"/>
    <property type="evidence" value="ECO:0007669"/>
    <property type="project" value="UniProtKB-KW"/>
</dbReference>
<evidence type="ECO:0000256" key="6">
    <source>
        <dbReference type="ARBA" id="ARBA00011245"/>
    </source>
</evidence>
<evidence type="ECO:0000256" key="16">
    <source>
        <dbReference type="RuleBase" id="RU361123"/>
    </source>
</evidence>
<dbReference type="InterPro" id="IPR018082">
    <property type="entry name" value="AmbAllergen"/>
</dbReference>
<proteinExistence type="inferred from homology"/>
<dbReference type="AlphaFoldDB" id="A0AAD8KHL9"/>
<dbReference type="PRINTS" id="PR00807">
    <property type="entry name" value="AMBALLERGEN"/>
</dbReference>
<dbReference type="EMBL" id="JAUHHV010000005">
    <property type="protein sequence ID" value="KAK1423065.1"/>
    <property type="molecule type" value="Genomic_DNA"/>
</dbReference>
<evidence type="ECO:0000313" key="18">
    <source>
        <dbReference type="EMBL" id="KAK1423065.1"/>
    </source>
</evidence>
<dbReference type="PANTHER" id="PTHR31683">
    <property type="entry name" value="PECTATE LYASE 18-RELATED"/>
    <property type="match status" value="1"/>
</dbReference>
<keyword evidence="10 16" id="KW-0106">Calcium</keyword>
<dbReference type="Pfam" id="PF08536">
    <property type="entry name" value="Whirly"/>
    <property type="match status" value="1"/>
</dbReference>
<keyword evidence="19" id="KW-1185">Reference proteome</keyword>
<keyword evidence="11" id="KW-0809">Transit peptide</keyword>
<evidence type="ECO:0000256" key="14">
    <source>
        <dbReference type="ARBA" id="ARBA00023180"/>
    </source>
</evidence>
<dbReference type="EC" id="4.2.2.2" evidence="7 16"/>
<comment type="caution">
    <text evidence="18">The sequence shown here is derived from an EMBL/GenBank/DDBJ whole genome shotgun (WGS) entry which is preliminary data.</text>
</comment>
<accession>A0AAD8KHL9</accession>
<comment type="pathway">
    <text evidence="3 16">Glycan metabolism; pectin degradation; 2-dehydro-3-deoxy-D-gluconate from pectin: step 2/5.</text>
</comment>
<evidence type="ECO:0000256" key="5">
    <source>
        <dbReference type="ARBA" id="ARBA00008800"/>
    </source>
</evidence>
<dbReference type="FunFam" id="2.30.31.10:FF:000002">
    <property type="entry name" value="Single-stranded DNA-binding protein WHY2, mitochondrial"/>
    <property type="match status" value="1"/>
</dbReference>
<keyword evidence="12" id="KW-0238">DNA-binding</keyword>
<comment type="similarity">
    <text evidence="5">Belongs to the polysaccharide lyase 1 family. Amb a subfamily.</text>
</comment>
<keyword evidence="9 16" id="KW-0732">Signal</keyword>
<dbReference type="SUPFAM" id="SSF51126">
    <property type="entry name" value="Pectin lyase-like"/>
    <property type="match status" value="1"/>
</dbReference>
<evidence type="ECO:0000256" key="10">
    <source>
        <dbReference type="ARBA" id="ARBA00022837"/>
    </source>
</evidence>
<feature type="chain" id="PRO_5041766081" description="Pectate lyase" evidence="16">
    <location>
        <begin position="25"/>
        <end position="601"/>
    </location>
</feature>
<evidence type="ECO:0000256" key="3">
    <source>
        <dbReference type="ARBA" id="ARBA00005220"/>
    </source>
</evidence>
<gene>
    <name evidence="18" type="ORF">QVD17_18359</name>
</gene>